<comment type="similarity">
    <text evidence="1">Belongs to the RutC family.</text>
</comment>
<dbReference type="GO" id="GO:0005829">
    <property type="term" value="C:cytosol"/>
    <property type="evidence" value="ECO:0007669"/>
    <property type="project" value="TreeGrafter"/>
</dbReference>
<dbReference type="FunFam" id="3.30.1330.40:FF:000001">
    <property type="entry name" value="L-PSP family endoribonuclease"/>
    <property type="match status" value="1"/>
</dbReference>
<dbReference type="EMBL" id="JAEMHM010000028">
    <property type="protein sequence ID" value="MBJ6727709.1"/>
    <property type="molecule type" value="Genomic_DNA"/>
</dbReference>
<accession>A0A8J7SDA8</accession>
<dbReference type="SUPFAM" id="SSF55298">
    <property type="entry name" value="YjgF-like"/>
    <property type="match status" value="1"/>
</dbReference>
<evidence type="ECO:0000256" key="1">
    <source>
        <dbReference type="ARBA" id="ARBA00010552"/>
    </source>
</evidence>
<dbReference type="InterPro" id="IPR019897">
    <property type="entry name" value="RidA_CS"/>
</dbReference>
<name>A0A8J7SDA8_9BACT</name>
<evidence type="ECO:0000313" key="2">
    <source>
        <dbReference type="EMBL" id="MBJ6727709.1"/>
    </source>
</evidence>
<dbReference type="Pfam" id="PF01042">
    <property type="entry name" value="Ribonuc_L-PSP"/>
    <property type="match status" value="1"/>
</dbReference>
<dbReference type="NCBIfam" id="TIGR00004">
    <property type="entry name" value="Rid family detoxifying hydrolase"/>
    <property type="match status" value="1"/>
</dbReference>
<dbReference type="InterPro" id="IPR006056">
    <property type="entry name" value="RidA"/>
</dbReference>
<protein>
    <submittedName>
        <fullName evidence="2">RidA family protein</fullName>
    </submittedName>
</protein>
<dbReference type="InterPro" id="IPR035959">
    <property type="entry name" value="RutC-like_sf"/>
</dbReference>
<dbReference type="PROSITE" id="PS01094">
    <property type="entry name" value="UPF0076"/>
    <property type="match status" value="1"/>
</dbReference>
<dbReference type="InterPro" id="IPR006175">
    <property type="entry name" value="YjgF/YER057c/UK114"/>
</dbReference>
<dbReference type="Gene3D" id="3.30.1330.40">
    <property type="entry name" value="RutC-like"/>
    <property type="match status" value="1"/>
</dbReference>
<evidence type="ECO:0000313" key="3">
    <source>
        <dbReference type="Proteomes" id="UP000636888"/>
    </source>
</evidence>
<gene>
    <name evidence="2" type="ORF">JFN93_23625</name>
</gene>
<sequence>MKKEIISTDRAPKAIGPYSQGVKAGGFLFLSGAIALDPVTGEMKQGGIEAETEQVMANIGALLEAAGASFADVVKTVIYLADMKDFTTVNGIYGRFFAENPPARVTVEVKGLPRGALVEIEVTACCG</sequence>
<dbReference type="AlphaFoldDB" id="A0A8J7SDA8"/>
<reference evidence="2" key="1">
    <citation type="submission" date="2020-12" db="EMBL/GenBank/DDBJ databases">
        <title>Geomonas sp. Red875, isolated from river sediment.</title>
        <authorList>
            <person name="Xu Z."/>
            <person name="Zhang Z."/>
            <person name="Masuda Y."/>
            <person name="Itoh H."/>
            <person name="Senoo K."/>
        </authorList>
    </citation>
    <scope>NUCLEOTIDE SEQUENCE</scope>
    <source>
        <strain evidence="2">Red875</strain>
    </source>
</reference>
<comment type="caution">
    <text evidence="2">The sequence shown here is derived from an EMBL/GenBank/DDBJ whole genome shotgun (WGS) entry which is preliminary data.</text>
</comment>
<dbReference type="GO" id="GO:0019239">
    <property type="term" value="F:deaminase activity"/>
    <property type="evidence" value="ECO:0007669"/>
    <property type="project" value="TreeGrafter"/>
</dbReference>
<keyword evidence="3" id="KW-1185">Reference proteome</keyword>
<dbReference type="PANTHER" id="PTHR11803:SF39">
    <property type="entry name" value="2-IMINOBUTANOATE_2-IMINOPROPANOATE DEAMINASE"/>
    <property type="match status" value="1"/>
</dbReference>
<dbReference type="CDD" id="cd00448">
    <property type="entry name" value="YjgF_YER057c_UK114_family"/>
    <property type="match status" value="1"/>
</dbReference>
<proteinExistence type="inferred from homology"/>
<dbReference type="Proteomes" id="UP000636888">
    <property type="component" value="Unassembled WGS sequence"/>
</dbReference>
<organism evidence="2 3">
    <name type="scientific">Geomesophilobacter sediminis</name>
    <dbReference type="NCBI Taxonomy" id="2798584"/>
    <lineage>
        <taxon>Bacteria</taxon>
        <taxon>Pseudomonadati</taxon>
        <taxon>Thermodesulfobacteriota</taxon>
        <taxon>Desulfuromonadia</taxon>
        <taxon>Geobacterales</taxon>
        <taxon>Geobacteraceae</taxon>
        <taxon>Geomesophilobacter</taxon>
    </lineage>
</organism>
<dbReference type="RefSeq" id="WP_199386850.1">
    <property type="nucleotide sequence ID" value="NZ_JAEMHM010000028.1"/>
</dbReference>
<dbReference type="PANTHER" id="PTHR11803">
    <property type="entry name" value="2-IMINOBUTANOATE/2-IMINOPROPANOATE DEAMINASE RIDA"/>
    <property type="match status" value="1"/>
</dbReference>